<dbReference type="SUPFAM" id="SSF52047">
    <property type="entry name" value="RNI-like"/>
    <property type="match status" value="1"/>
</dbReference>
<keyword evidence="2" id="KW-0472">Membrane</keyword>
<keyword evidence="4" id="KW-1185">Reference proteome</keyword>
<dbReference type="GeneID" id="66070827"/>
<dbReference type="InterPro" id="IPR032675">
    <property type="entry name" value="LRR_dom_sf"/>
</dbReference>
<keyword evidence="2" id="KW-1133">Transmembrane helix</keyword>
<name>A0A9P8AFV8_9AGAR</name>
<feature type="region of interest" description="Disordered" evidence="1">
    <location>
        <begin position="558"/>
        <end position="591"/>
    </location>
</feature>
<evidence type="ECO:0000256" key="2">
    <source>
        <dbReference type="SAM" id="Phobius"/>
    </source>
</evidence>
<dbReference type="RefSeq" id="XP_043016428.1">
    <property type="nucleotide sequence ID" value="XM_043147714.1"/>
</dbReference>
<accession>A0A9P8AFV8</accession>
<evidence type="ECO:0008006" key="5">
    <source>
        <dbReference type="Google" id="ProtNLM"/>
    </source>
</evidence>
<feature type="transmembrane region" description="Helical" evidence="2">
    <location>
        <begin position="76"/>
        <end position="98"/>
    </location>
</feature>
<protein>
    <recommendedName>
        <fullName evidence="5">F-box domain-containing protein</fullName>
    </recommendedName>
</protein>
<dbReference type="OrthoDB" id="3156934at2759"/>
<proteinExistence type="predicted"/>
<comment type="caution">
    <text evidence="3">The sequence shown here is derived from an EMBL/GenBank/DDBJ whole genome shotgun (WGS) entry which is preliminary data.</text>
</comment>
<dbReference type="KEGG" id="more:E1B28_001751"/>
<feature type="compositionally biased region" description="Basic residues" evidence="1">
    <location>
        <begin position="464"/>
        <end position="478"/>
    </location>
</feature>
<dbReference type="Proteomes" id="UP001049176">
    <property type="component" value="Chromosome 1"/>
</dbReference>
<dbReference type="Gene3D" id="3.80.10.10">
    <property type="entry name" value="Ribonuclease Inhibitor"/>
    <property type="match status" value="1"/>
</dbReference>
<organism evidence="3 4">
    <name type="scientific">Marasmius oreades</name>
    <name type="common">fairy-ring Marasmius</name>
    <dbReference type="NCBI Taxonomy" id="181124"/>
    <lineage>
        <taxon>Eukaryota</taxon>
        <taxon>Fungi</taxon>
        <taxon>Dikarya</taxon>
        <taxon>Basidiomycota</taxon>
        <taxon>Agaricomycotina</taxon>
        <taxon>Agaricomycetes</taxon>
        <taxon>Agaricomycetidae</taxon>
        <taxon>Agaricales</taxon>
        <taxon>Marasmiineae</taxon>
        <taxon>Marasmiaceae</taxon>
        <taxon>Marasmius</taxon>
    </lineage>
</organism>
<dbReference type="InterPro" id="IPR016024">
    <property type="entry name" value="ARM-type_fold"/>
</dbReference>
<sequence length="606" mass="68917">MDSNPQEVIAVSVNTLQDFDEKLKTITEELKRVQYERNLHVPICRLPAEILGSIFTFHTECWNRAERRSPRRSSRYWINILLVCRLWCMIAYSTPSMWSTPDFMFPKTARRLLKYSKSSPLNIRWDFIPAPLSTDHIEAFTEAVSRPACIASLDLHAISNITRNFLVGVLKDMNEPAPLIRSIRIVADETTSIVLPRDFLGGEAVRLTDLDLVGCSIPWETPLVGNLTRLAMKRLPLAIRPTIKDMFELLQRAPSLREIHLDSCLSPNRIPLPSDSTVGLPHLKSLSMSVGSEVCCTLLQHMSFPDTTRIHFQNHMPSIADGGFNSLFAYISGLLSPSSSSADHARAIKTLKVQVYKYHRETVVIFRAWNISCDCSEVAEFLDTPIPHLSIDLEMLDETVTEMTSKILALGPLTHLENLRFNCTEPPSPDVLIQYLGNLNRLSSVFLMEQASFQFVKTMSRNLTPKRKPRKKKAAGKKKQQEEEAAVTQSQPPLFPALKTLGFADVDFRENSHNLLKPLLTALKLREENGYPLKKVILEACIRLRANDVEKIAKRVEVDWDESENEDDDDEDDDDDDDDEDGYYDDDVFPPFFPFPFLPSFYGPNF</sequence>
<feature type="region of interest" description="Disordered" evidence="1">
    <location>
        <begin position="464"/>
        <end position="491"/>
    </location>
</feature>
<dbReference type="SUPFAM" id="SSF48371">
    <property type="entry name" value="ARM repeat"/>
    <property type="match status" value="1"/>
</dbReference>
<gene>
    <name evidence="3" type="ORF">E1B28_001751</name>
</gene>
<evidence type="ECO:0000313" key="4">
    <source>
        <dbReference type="Proteomes" id="UP001049176"/>
    </source>
</evidence>
<keyword evidence="2" id="KW-0812">Transmembrane</keyword>
<evidence type="ECO:0000313" key="3">
    <source>
        <dbReference type="EMBL" id="KAG7099958.1"/>
    </source>
</evidence>
<feature type="compositionally biased region" description="Acidic residues" evidence="1">
    <location>
        <begin position="559"/>
        <end position="588"/>
    </location>
</feature>
<reference evidence="3" key="1">
    <citation type="journal article" date="2021" name="Genome Biol. Evol.">
        <title>The assembled and annotated genome of the fairy-ring fungus Marasmius oreades.</title>
        <authorList>
            <person name="Hiltunen M."/>
            <person name="Ament-Velasquez S.L."/>
            <person name="Johannesson H."/>
        </authorList>
    </citation>
    <scope>NUCLEOTIDE SEQUENCE</scope>
    <source>
        <strain evidence="3">03SP1</strain>
    </source>
</reference>
<dbReference type="EMBL" id="CM032181">
    <property type="protein sequence ID" value="KAG7099958.1"/>
    <property type="molecule type" value="Genomic_DNA"/>
</dbReference>
<evidence type="ECO:0000256" key="1">
    <source>
        <dbReference type="SAM" id="MobiDB-lite"/>
    </source>
</evidence>
<dbReference type="AlphaFoldDB" id="A0A9P8AFV8"/>